<dbReference type="AlphaFoldDB" id="A0A8X6IF84"/>
<evidence type="ECO:0000313" key="3">
    <source>
        <dbReference type="Proteomes" id="UP000887013"/>
    </source>
</evidence>
<name>A0A8X6IF84_NEPPI</name>
<feature type="compositionally biased region" description="Basic and acidic residues" evidence="1">
    <location>
        <begin position="1"/>
        <end position="10"/>
    </location>
</feature>
<proteinExistence type="predicted"/>
<sequence length="81" mass="9107">MSEESVEHAAKTGVFHRNRNNGNRKSFEKGGNKGGHATTTGTVNFAPRKPYWREREGLLLLTTLMDNFDPQAMKSISVSLW</sequence>
<keyword evidence="3" id="KW-1185">Reference proteome</keyword>
<dbReference type="Proteomes" id="UP000887013">
    <property type="component" value="Unassembled WGS sequence"/>
</dbReference>
<protein>
    <submittedName>
        <fullName evidence="2">Uncharacterized protein</fullName>
    </submittedName>
</protein>
<feature type="region of interest" description="Disordered" evidence="1">
    <location>
        <begin position="1"/>
        <end position="46"/>
    </location>
</feature>
<evidence type="ECO:0000313" key="2">
    <source>
        <dbReference type="EMBL" id="GFS42702.1"/>
    </source>
</evidence>
<dbReference type="EMBL" id="BMAW01044076">
    <property type="protein sequence ID" value="GFS42702.1"/>
    <property type="molecule type" value="Genomic_DNA"/>
</dbReference>
<comment type="caution">
    <text evidence="2">The sequence shown here is derived from an EMBL/GenBank/DDBJ whole genome shotgun (WGS) entry which is preliminary data.</text>
</comment>
<reference evidence="2" key="1">
    <citation type="submission" date="2020-08" db="EMBL/GenBank/DDBJ databases">
        <title>Multicomponent nature underlies the extraordinary mechanical properties of spider dragline silk.</title>
        <authorList>
            <person name="Kono N."/>
            <person name="Nakamura H."/>
            <person name="Mori M."/>
            <person name="Yoshida Y."/>
            <person name="Ohtoshi R."/>
            <person name="Malay A.D."/>
            <person name="Moran D.A.P."/>
            <person name="Tomita M."/>
            <person name="Numata K."/>
            <person name="Arakawa K."/>
        </authorList>
    </citation>
    <scope>NUCLEOTIDE SEQUENCE</scope>
</reference>
<organism evidence="2 3">
    <name type="scientific">Nephila pilipes</name>
    <name type="common">Giant wood spider</name>
    <name type="synonym">Nephila maculata</name>
    <dbReference type="NCBI Taxonomy" id="299642"/>
    <lineage>
        <taxon>Eukaryota</taxon>
        <taxon>Metazoa</taxon>
        <taxon>Ecdysozoa</taxon>
        <taxon>Arthropoda</taxon>
        <taxon>Chelicerata</taxon>
        <taxon>Arachnida</taxon>
        <taxon>Araneae</taxon>
        <taxon>Araneomorphae</taxon>
        <taxon>Entelegynae</taxon>
        <taxon>Araneoidea</taxon>
        <taxon>Nephilidae</taxon>
        <taxon>Nephila</taxon>
    </lineage>
</organism>
<accession>A0A8X6IF84</accession>
<evidence type="ECO:0000256" key="1">
    <source>
        <dbReference type="SAM" id="MobiDB-lite"/>
    </source>
</evidence>
<gene>
    <name evidence="2" type="ORF">NPIL_80941</name>
</gene>